<name>A0A8T1Z2G5_9BRAS</name>
<sequence length="123" mass="14216">MRSLVEKEVPTIVWWDYENLEISAGMNHGLTFERIVNHFKVNGFGGPVQFVVVVGYLDSPMPNLKMMKNTENIELIITNNFPRPPTAKKKPSCRSEDKTDYTKVDSEYPRTHNILLLQVCIKY</sequence>
<protein>
    <recommendedName>
        <fullName evidence="3">NYN domain-containing protein</fullName>
    </recommendedName>
</protein>
<evidence type="ECO:0000313" key="2">
    <source>
        <dbReference type="Proteomes" id="UP000694240"/>
    </source>
</evidence>
<dbReference type="Proteomes" id="UP000694240">
    <property type="component" value="Chromosome 11"/>
</dbReference>
<gene>
    <name evidence="1" type="ORF">ISN45_Aa06g035420</name>
</gene>
<comment type="caution">
    <text evidence="1">The sequence shown here is derived from an EMBL/GenBank/DDBJ whole genome shotgun (WGS) entry which is preliminary data.</text>
</comment>
<reference evidence="1 2" key="1">
    <citation type="submission" date="2020-12" db="EMBL/GenBank/DDBJ databases">
        <title>Concerted genomic and epigenomic changes stabilize Arabidopsis allopolyploids.</title>
        <authorList>
            <person name="Chen Z."/>
        </authorList>
    </citation>
    <scope>NUCLEOTIDE SEQUENCE [LARGE SCALE GENOMIC DNA]</scope>
    <source>
        <strain evidence="1">Allo738</strain>
        <tissue evidence="1">Leaf</tissue>
    </source>
</reference>
<evidence type="ECO:0008006" key="3">
    <source>
        <dbReference type="Google" id="ProtNLM"/>
    </source>
</evidence>
<keyword evidence="2" id="KW-1185">Reference proteome</keyword>
<dbReference type="EMBL" id="JAEFBK010000011">
    <property type="protein sequence ID" value="KAG7552971.1"/>
    <property type="molecule type" value="Genomic_DNA"/>
</dbReference>
<dbReference type="AlphaFoldDB" id="A0A8T1Z2G5"/>
<proteinExistence type="predicted"/>
<organism evidence="1 2">
    <name type="scientific">Arabidopsis thaliana x Arabidopsis arenosa</name>
    <dbReference type="NCBI Taxonomy" id="1240361"/>
    <lineage>
        <taxon>Eukaryota</taxon>
        <taxon>Viridiplantae</taxon>
        <taxon>Streptophyta</taxon>
        <taxon>Embryophyta</taxon>
        <taxon>Tracheophyta</taxon>
        <taxon>Spermatophyta</taxon>
        <taxon>Magnoliopsida</taxon>
        <taxon>eudicotyledons</taxon>
        <taxon>Gunneridae</taxon>
        <taxon>Pentapetalae</taxon>
        <taxon>rosids</taxon>
        <taxon>malvids</taxon>
        <taxon>Brassicales</taxon>
        <taxon>Brassicaceae</taxon>
        <taxon>Camelineae</taxon>
        <taxon>Arabidopsis</taxon>
    </lineage>
</organism>
<evidence type="ECO:0000313" key="1">
    <source>
        <dbReference type="EMBL" id="KAG7552971.1"/>
    </source>
</evidence>
<accession>A0A8T1Z2G5</accession>